<dbReference type="Pfam" id="PF00456">
    <property type="entry name" value="Transketolase_N"/>
    <property type="match status" value="1"/>
</dbReference>
<dbReference type="GO" id="GO:0004802">
    <property type="term" value="F:transketolase activity"/>
    <property type="evidence" value="ECO:0007669"/>
    <property type="project" value="UniProtKB-EC"/>
</dbReference>
<evidence type="ECO:0000256" key="2">
    <source>
        <dbReference type="ARBA" id="ARBA00007131"/>
    </source>
</evidence>
<keyword evidence="5" id="KW-0808">Transferase</keyword>
<organism evidence="5 6">
    <name type="scientific">Glaciecola punicea ACAM 611</name>
    <dbReference type="NCBI Taxonomy" id="1121923"/>
    <lineage>
        <taxon>Bacteria</taxon>
        <taxon>Pseudomonadati</taxon>
        <taxon>Pseudomonadota</taxon>
        <taxon>Gammaproteobacteria</taxon>
        <taxon>Alteromonadales</taxon>
        <taxon>Alteromonadaceae</taxon>
        <taxon>Glaciecola</taxon>
    </lineage>
</organism>
<keyword evidence="3" id="KW-0786">Thiamine pyrophosphate</keyword>
<dbReference type="OrthoDB" id="8732661at2"/>
<dbReference type="EC" id="2.2.1.1" evidence="5"/>
<dbReference type="AlphaFoldDB" id="H5T8N0"/>
<protein>
    <submittedName>
        <fullName evidence="5">Transketolase</fullName>
        <ecNumber evidence="5">2.2.1.1</ecNumber>
    </submittedName>
</protein>
<reference evidence="5 6" key="2">
    <citation type="journal article" date="2017" name="Antonie Van Leeuwenhoek">
        <title>Rhizobium rhizosphaerae sp. nov., a novel species isolated from rice rhizosphere.</title>
        <authorList>
            <person name="Zhao J.J."/>
            <person name="Zhang J."/>
            <person name="Zhang R.J."/>
            <person name="Zhang C.W."/>
            <person name="Yin H.Q."/>
            <person name="Zhang X.X."/>
        </authorList>
    </citation>
    <scope>NUCLEOTIDE SEQUENCE [LARGE SCALE GENOMIC DNA]</scope>
    <source>
        <strain evidence="5 6">ACAM 611</strain>
    </source>
</reference>
<dbReference type="eggNOG" id="COG3959">
    <property type="taxonomic scope" value="Bacteria"/>
</dbReference>
<gene>
    <name evidence="5" type="ORF">GPUN_0359</name>
</gene>
<feature type="domain" description="Transketolase N-terminal" evidence="4">
    <location>
        <begin position="86"/>
        <end position="250"/>
    </location>
</feature>
<accession>H5T8N0</accession>
<evidence type="ECO:0000313" key="5">
    <source>
        <dbReference type="EMBL" id="GAB54506.1"/>
    </source>
</evidence>
<dbReference type="PANTHER" id="PTHR47514:SF1">
    <property type="entry name" value="TRANSKETOLASE N-TERMINAL SECTION-RELATED"/>
    <property type="match status" value="1"/>
</dbReference>
<keyword evidence="6" id="KW-1185">Reference proteome</keyword>
<reference evidence="5 6" key="1">
    <citation type="journal article" date="2012" name="J. Bacteriol.">
        <title>Genome sequence of proteorhodopsin-containing sea ice bacterium Glaciecola punicea ACAM 611T.</title>
        <authorList>
            <person name="Qin Q.-L."/>
            <person name="Xie B.-B."/>
            <person name="Shu Y.-L."/>
            <person name="Rong J.-C."/>
            <person name="Zhao D.-L."/>
            <person name="Zhang X.-Y."/>
            <person name="Chen X.-L."/>
            <person name="Zhou B.-C."/>
            <person name="Zhanga Y.-Z."/>
        </authorList>
    </citation>
    <scope>NUCLEOTIDE SEQUENCE [LARGE SCALE GENOMIC DNA]</scope>
    <source>
        <strain evidence="5 6">ACAM 611</strain>
    </source>
</reference>
<comment type="cofactor">
    <cofactor evidence="1">
        <name>thiamine diphosphate</name>
        <dbReference type="ChEBI" id="CHEBI:58937"/>
    </cofactor>
</comment>
<dbReference type="InterPro" id="IPR005474">
    <property type="entry name" value="Transketolase_N"/>
</dbReference>
<dbReference type="SUPFAM" id="SSF52518">
    <property type="entry name" value="Thiamin diphosphate-binding fold (THDP-binding)"/>
    <property type="match status" value="1"/>
</dbReference>
<dbReference type="STRING" id="56804.BAE46_12980"/>
<dbReference type="InterPro" id="IPR029061">
    <property type="entry name" value="THDP-binding"/>
</dbReference>
<evidence type="ECO:0000313" key="6">
    <source>
        <dbReference type="Proteomes" id="UP000053586"/>
    </source>
</evidence>
<dbReference type="PANTHER" id="PTHR47514">
    <property type="entry name" value="TRANSKETOLASE N-TERMINAL SECTION-RELATED"/>
    <property type="match status" value="1"/>
</dbReference>
<evidence type="ECO:0000259" key="4">
    <source>
        <dbReference type="Pfam" id="PF00456"/>
    </source>
</evidence>
<proteinExistence type="inferred from homology"/>
<comment type="caution">
    <text evidence="5">The sequence shown here is derived from an EMBL/GenBank/DDBJ whole genome shotgun (WGS) entry which is preliminary data.</text>
</comment>
<dbReference type="RefSeq" id="WP_006002814.1">
    <property type="nucleotide sequence ID" value="NZ_BAET01000006.1"/>
</dbReference>
<sequence length="307" mass="33974">MAKQELNWLEDAKSVAAKIRLRGFDYVMQNNGGYLSQICSSAEIFAYLYCKGMNLGPSIAPMVPDPFDCVPSQGKPYYSGSDYNGEKLPHLDRFIFSPAHYALVLYVALIEAKRMAPEGLNDFNKDGSTVELISAEHSPGAEITSGSLAQALSVAGGIAIGRRIKQETGNTWVMMSDGEFQEGQTWEAVQTLAHYKLDSIKVIVDVNGQQCDGPIESVMSLRSLQNKLNAFGAHAEEVDGHDMEAFDRLANMDTQGKPLFILAITDPTRGVSLLNTKRPTLHYLRFSSENEKFSFQQAYDKMLKEPQ</sequence>
<evidence type="ECO:0000256" key="3">
    <source>
        <dbReference type="ARBA" id="ARBA00023052"/>
    </source>
</evidence>
<name>H5T8N0_9ALTE</name>
<dbReference type="Gene3D" id="3.40.50.970">
    <property type="match status" value="1"/>
</dbReference>
<dbReference type="EMBL" id="BAET01000006">
    <property type="protein sequence ID" value="GAB54506.1"/>
    <property type="molecule type" value="Genomic_DNA"/>
</dbReference>
<evidence type="ECO:0000256" key="1">
    <source>
        <dbReference type="ARBA" id="ARBA00001964"/>
    </source>
</evidence>
<dbReference type="Proteomes" id="UP000053586">
    <property type="component" value="Unassembled WGS sequence"/>
</dbReference>
<comment type="similarity">
    <text evidence="2">Belongs to the transketolase family.</text>
</comment>